<dbReference type="OrthoDB" id="184082at2"/>
<evidence type="ECO:0000313" key="5">
    <source>
        <dbReference type="EMBL" id="OAM91015.1"/>
    </source>
</evidence>
<dbReference type="Pfam" id="PF13377">
    <property type="entry name" value="Peripla_BP_3"/>
    <property type="match status" value="1"/>
</dbReference>
<dbReference type="SMART" id="SM00354">
    <property type="entry name" value="HTH_LACI"/>
    <property type="match status" value="1"/>
</dbReference>
<gene>
    <name evidence="5" type="ORF">AW736_05105</name>
</gene>
<dbReference type="Proteomes" id="UP000078486">
    <property type="component" value="Unassembled WGS sequence"/>
</dbReference>
<dbReference type="PANTHER" id="PTHR30146:SF109">
    <property type="entry name" value="HTH-TYPE TRANSCRIPTIONAL REGULATOR GALS"/>
    <property type="match status" value="1"/>
</dbReference>
<dbReference type="GO" id="GO:0003700">
    <property type="term" value="F:DNA-binding transcription factor activity"/>
    <property type="evidence" value="ECO:0007669"/>
    <property type="project" value="TreeGrafter"/>
</dbReference>
<dbReference type="PROSITE" id="PS50932">
    <property type="entry name" value="HTH_LACI_2"/>
    <property type="match status" value="1"/>
</dbReference>
<accession>A0A178IP49</accession>
<keyword evidence="6" id="KW-1185">Reference proteome</keyword>
<keyword evidence="2" id="KW-0238">DNA-binding</keyword>
<dbReference type="AlphaFoldDB" id="A0A178IP49"/>
<name>A0A178IP49_9BACT</name>
<dbReference type="EMBL" id="LRRQ01000042">
    <property type="protein sequence ID" value="OAM91015.1"/>
    <property type="molecule type" value="Genomic_DNA"/>
</dbReference>
<dbReference type="RefSeq" id="WP_068769142.1">
    <property type="nucleotide sequence ID" value="NZ_CP109796.1"/>
</dbReference>
<feature type="domain" description="HTH lacI-type" evidence="4">
    <location>
        <begin position="4"/>
        <end position="58"/>
    </location>
</feature>
<evidence type="ECO:0000256" key="3">
    <source>
        <dbReference type="ARBA" id="ARBA00023163"/>
    </source>
</evidence>
<dbReference type="Gene3D" id="1.10.260.40">
    <property type="entry name" value="lambda repressor-like DNA-binding domains"/>
    <property type="match status" value="1"/>
</dbReference>
<sequence>MELPTQADIAKIAKVHRTTVSLALKDDPRIPEKTRRRIHKIAEKLGYKPDPMLSALIARRVHRQERPFQGTLAWLVNNEGAWDWRPIFHEYHEGAVNRAKRYGYNIEIFDLANPPGMTLARMGAILAARNIRGILVTPQPRTDVDLTAFPWEKFSAVAFGYSLKKPQLHTVGSAQFRGLKLTMRSLLGMGYKRIGFVFTLHHNEVVDHNYLGAYLAEEYLRTGGSPLIPPLIATDDFKSWYELHRPEVVIASSGGRFIQRIRDAGLKIPEDVGVVCPFFPSRHDPWSGVYENSVHIGEVAVDTVVSMIHRGERGVPETLQRIMIDGVWVNGKTLLPPNPRP</sequence>
<keyword evidence="1" id="KW-0805">Transcription regulation</keyword>
<evidence type="ECO:0000259" key="4">
    <source>
        <dbReference type="PROSITE" id="PS50932"/>
    </source>
</evidence>
<dbReference type="CDD" id="cd01392">
    <property type="entry name" value="HTH_LacI"/>
    <property type="match status" value="1"/>
</dbReference>
<comment type="caution">
    <text evidence="5">The sequence shown here is derived from an EMBL/GenBank/DDBJ whole genome shotgun (WGS) entry which is preliminary data.</text>
</comment>
<reference evidence="5 6" key="1">
    <citation type="submission" date="2016-01" db="EMBL/GenBank/DDBJ databases">
        <title>High potential of lignocellulose degradation of a new Verrucomicrobia species.</title>
        <authorList>
            <person name="Wang Y."/>
            <person name="Shi Y."/>
            <person name="Qiu Z."/>
            <person name="Liu S."/>
            <person name="Yang H."/>
        </authorList>
    </citation>
    <scope>NUCLEOTIDE SEQUENCE [LARGE SCALE GENOMIC DNA]</scope>
    <source>
        <strain evidence="5 6">TSB47</strain>
    </source>
</reference>
<dbReference type="Gene3D" id="3.40.50.2300">
    <property type="match status" value="2"/>
</dbReference>
<dbReference type="InterPro" id="IPR046335">
    <property type="entry name" value="LacI/GalR-like_sensor"/>
</dbReference>
<evidence type="ECO:0000256" key="2">
    <source>
        <dbReference type="ARBA" id="ARBA00023125"/>
    </source>
</evidence>
<keyword evidence="3" id="KW-0804">Transcription</keyword>
<dbReference type="STRING" id="1184151.AW736_05105"/>
<organism evidence="5 6">
    <name type="scientific">Termitidicoccus mucosus</name>
    <dbReference type="NCBI Taxonomy" id="1184151"/>
    <lineage>
        <taxon>Bacteria</taxon>
        <taxon>Pseudomonadati</taxon>
        <taxon>Verrucomicrobiota</taxon>
        <taxon>Opitutia</taxon>
        <taxon>Opitutales</taxon>
        <taxon>Opitutaceae</taxon>
        <taxon>Termitidicoccus</taxon>
    </lineage>
</organism>
<evidence type="ECO:0000256" key="1">
    <source>
        <dbReference type="ARBA" id="ARBA00023015"/>
    </source>
</evidence>
<dbReference type="InterPro" id="IPR000843">
    <property type="entry name" value="HTH_LacI"/>
</dbReference>
<evidence type="ECO:0000313" key="6">
    <source>
        <dbReference type="Proteomes" id="UP000078486"/>
    </source>
</evidence>
<dbReference type="SUPFAM" id="SSF53822">
    <property type="entry name" value="Periplasmic binding protein-like I"/>
    <property type="match status" value="1"/>
</dbReference>
<protein>
    <recommendedName>
        <fullName evidence="4">HTH lacI-type domain-containing protein</fullName>
    </recommendedName>
</protein>
<dbReference type="GO" id="GO:0000976">
    <property type="term" value="F:transcription cis-regulatory region binding"/>
    <property type="evidence" value="ECO:0007669"/>
    <property type="project" value="TreeGrafter"/>
</dbReference>
<dbReference type="PANTHER" id="PTHR30146">
    <property type="entry name" value="LACI-RELATED TRANSCRIPTIONAL REPRESSOR"/>
    <property type="match status" value="1"/>
</dbReference>
<dbReference type="Pfam" id="PF00356">
    <property type="entry name" value="LacI"/>
    <property type="match status" value="1"/>
</dbReference>
<dbReference type="SUPFAM" id="SSF47413">
    <property type="entry name" value="lambda repressor-like DNA-binding domains"/>
    <property type="match status" value="1"/>
</dbReference>
<dbReference type="InterPro" id="IPR028082">
    <property type="entry name" value="Peripla_BP_I"/>
</dbReference>
<proteinExistence type="predicted"/>
<dbReference type="InterPro" id="IPR010982">
    <property type="entry name" value="Lambda_DNA-bd_dom_sf"/>
</dbReference>